<dbReference type="Proteomes" id="UP001432180">
    <property type="component" value="Chromosome"/>
</dbReference>
<dbReference type="EMBL" id="CP121472">
    <property type="protein sequence ID" value="WPL17289.1"/>
    <property type="molecule type" value="Genomic_DNA"/>
</dbReference>
<evidence type="ECO:0000313" key="2">
    <source>
        <dbReference type="Proteomes" id="UP001432180"/>
    </source>
</evidence>
<proteinExistence type="predicted"/>
<gene>
    <name evidence="1" type="ORF">Thiowin_02290</name>
</gene>
<reference evidence="1 2" key="1">
    <citation type="journal article" date="2023" name="Microorganisms">
        <title>Thiorhodovibrio frisius and Trv. litoralis spp. nov., Two Novel Members from a Clade of Fastidious Purple Sulfur Bacteria That Exhibit Unique Red-Shifted Light-Harvesting Capabilities.</title>
        <authorList>
            <person name="Methner A."/>
            <person name="Kuzyk S.B."/>
            <person name="Petersen J."/>
            <person name="Bauer S."/>
            <person name="Brinkmann H."/>
            <person name="Sichau K."/>
            <person name="Wanner G."/>
            <person name="Wolf J."/>
            <person name="Neumann-Schaal M."/>
            <person name="Henke P."/>
            <person name="Tank M."/>
            <person name="Sproer C."/>
            <person name="Bunk B."/>
            <person name="Overmann J."/>
        </authorList>
    </citation>
    <scope>NUCLEOTIDE SEQUENCE [LARGE SCALE GENOMIC DNA]</scope>
    <source>
        <strain evidence="1 2">DSM 6702</strain>
    </source>
</reference>
<protein>
    <submittedName>
        <fullName evidence="1">Uncharacterized protein</fullName>
    </submittedName>
</protein>
<accession>A0ABZ0S9U1</accession>
<evidence type="ECO:0000313" key="1">
    <source>
        <dbReference type="EMBL" id="WPL17289.1"/>
    </source>
</evidence>
<organism evidence="1 2">
    <name type="scientific">Thiorhodovibrio winogradskyi</name>
    <dbReference type="NCBI Taxonomy" id="77007"/>
    <lineage>
        <taxon>Bacteria</taxon>
        <taxon>Pseudomonadati</taxon>
        <taxon>Pseudomonadota</taxon>
        <taxon>Gammaproteobacteria</taxon>
        <taxon>Chromatiales</taxon>
        <taxon>Chromatiaceae</taxon>
        <taxon>Thiorhodovibrio</taxon>
    </lineage>
</organism>
<name>A0ABZ0S9U1_9GAMM</name>
<sequence>MPVGSLIRDARQDYYAALNACNQFFQPSRLSESETGFGWCNSLGKFNMMCLGFLLAVTLPCVLR</sequence>
<keyword evidence="2" id="KW-1185">Reference proteome</keyword>